<reference evidence="6" key="1">
    <citation type="submission" date="2022-06" db="EMBL/GenBank/DDBJ databases">
        <title>Sequencing the genomes of 1000 actinobacteria strains.</title>
        <authorList>
            <person name="Klenk H.-P."/>
        </authorList>
    </citation>
    <scope>NUCLEOTIDE SEQUENCE</scope>
    <source>
        <strain evidence="6">DSM 46694</strain>
    </source>
</reference>
<keyword evidence="7" id="KW-1185">Reference proteome</keyword>
<dbReference type="Gene3D" id="1.10.357.10">
    <property type="entry name" value="Tetracycline Repressor, domain 2"/>
    <property type="match status" value="1"/>
</dbReference>
<dbReference type="PANTHER" id="PTHR30055">
    <property type="entry name" value="HTH-TYPE TRANSCRIPTIONAL REGULATOR RUTR"/>
    <property type="match status" value="1"/>
</dbReference>
<dbReference type="PRINTS" id="PR00455">
    <property type="entry name" value="HTHTETR"/>
</dbReference>
<dbReference type="InterPro" id="IPR050109">
    <property type="entry name" value="HTH-type_TetR-like_transc_reg"/>
</dbReference>
<gene>
    <name evidence="6" type="ORF">HD597_005444</name>
</gene>
<comment type="caution">
    <text evidence="6">The sequence shown here is derived from an EMBL/GenBank/DDBJ whole genome shotgun (WGS) entry which is preliminary data.</text>
</comment>
<dbReference type="RefSeq" id="WP_253745547.1">
    <property type="nucleotide sequence ID" value="NZ_BAABKA010000054.1"/>
</dbReference>
<dbReference type="GO" id="GO:0003700">
    <property type="term" value="F:DNA-binding transcription factor activity"/>
    <property type="evidence" value="ECO:0007669"/>
    <property type="project" value="TreeGrafter"/>
</dbReference>
<feature type="domain" description="HTH tetR-type" evidence="5">
    <location>
        <begin position="15"/>
        <end position="75"/>
    </location>
</feature>
<evidence type="ECO:0000256" key="4">
    <source>
        <dbReference type="PROSITE-ProRule" id="PRU00335"/>
    </source>
</evidence>
<name>A0A9X2GG03_9ACTN</name>
<keyword evidence="2 4" id="KW-0238">DNA-binding</keyword>
<dbReference type="SUPFAM" id="SSF48498">
    <property type="entry name" value="Tetracyclin repressor-like, C-terminal domain"/>
    <property type="match status" value="1"/>
</dbReference>
<feature type="DNA-binding region" description="H-T-H motif" evidence="4">
    <location>
        <begin position="38"/>
        <end position="57"/>
    </location>
</feature>
<keyword evidence="3" id="KW-0804">Transcription</keyword>
<accession>A0A9X2GG03</accession>
<dbReference type="Pfam" id="PF00440">
    <property type="entry name" value="TetR_N"/>
    <property type="match status" value="1"/>
</dbReference>
<dbReference type="InterPro" id="IPR001647">
    <property type="entry name" value="HTH_TetR"/>
</dbReference>
<dbReference type="Proteomes" id="UP001139648">
    <property type="component" value="Unassembled WGS sequence"/>
</dbReference>
<evidence type="ECO:0000256" key="3">
    <source>
        <dbReference type="ARBA" id="ARBA00023163"/>
    </source>
</evidence>
<dbReference type="PROSITE" id="PS50977">
    <property type="entry name" value="HTH_TETR_2"/>
    <property type="match status" value="1"/>
</dbReference>
<sequence>MTPHHSTGRRERNREAMRARVYEAAISLFAEKGYVATSFDEIADRADVARATVFNYFKRKDEFLLAWGDERRRRLGAMLIQESSRESGVLDQLTRCMNRLGEVTTDERRVTSELLLAWVRTGAPVLEEPYTSFIFAQIITDGKARGEVRPDVDPIAVGHLLRDTYLGTLYRWVGEGPAPFSLAQSLTSSLGLIFDGILAHDVTLSP</sequence>
<proteinExistence type="predicted"/>
<dbReference type="AlphaFoldDB" id="A0A9X2GG03"/>
<organism evidence="6 7">
    <name type="scientific">Nonomuraea thailandensis</name>
    <dbReference type="NCBI Taxonomy" id="1188745"/>
    <lineage>
        <taxon>Bacteria</taxon>
        <taxon>Bacillati</taxon>
        <taxon>Actinomycetota</taxon>
        <taxon>Actinomycetes</taxon>
        <taxon>Streptosporangiales</taxon>
        <taxon>Streptosporangiaceae</taxon>
        <taxon>Nonomuraea</taxon>
    </lineage>
</organism>
<dbReference type="EMBL" id="JAMZEB010000002">
    <property type="protein sequence ID" value="MCP2358424.1"/>
    <property type="molecule type" value="Genomic_DNA"/>
</dbReference>
<dbReference type="SUPFAM" id="SSF46689">
    <property type="entry name" value="Homeodomain-like"/>
    <property type="match status" value="1"/>
</dbReference>
<evidence type="ECO:0000256" key="2">
    <source>
        <dbReference type="ARBA" id="ARBA00023125"/>
    </source>
</evidence>
<evidence type="ECO:0000259" key="5">
    <source>
        <dbReference type="PROSITE" id="PS50977"/>
    </source>
</evidence>
<dbReference type="InterPro" id="IPR009057">
    <property type="entry name" value="Homeodomain-like_sf"/>
</dbReference>
<dbReference type="InterPro" id="IPR036271">
    <property type="entry name" value="Tet_transcr_reg_TetR-rel_C_sf"/>
</dbReference>
<dbReference type="PANTHER" id="PTHR30055:SF234">
    <property type="entry name" value="HTH-TYPE TRANSCRIPTIONAL REGULATOR BETI"/>
    <property type="match status" value="1"/>
</dbReference>
<protein>
    <submittedName>
        <fullName evidence="6">AcrR family transcriptional regulator</fullName>
    </submittedName>
</protein>
<evidence type="ECO:0000256" key="1">
    <source>
        <dbReference type="ARBA" id="ARBA00023015"/>
    </source>
</evidence>
<keyword evidence="1" id="KW-0805">Transcription regulation</keyword>
<evidence type="ECO:0000313" key="7">
    <source>
        <dbReference type="Proteomes" id="UP001139648"/>
    </source>
</evidence>
<evidence type="ECO:0000313" key="6">
    <source>
        <dbReference type="EMBL" id="MCP2358424.1"/>
    </source>
</evidence>
<dbReference type="GO" id="GO:0000976">
    <property type="term" value="F:transcription cis-regulatory region binding"/>
    <property type="evidence" value="ECO:0007669"/>
    <property type="project" value="TreeGrafter"/>
</dbReference>